<evidence type="ECO:0000256" key="10">
    <source>
        <dbReference type="ARBA" id="ARBA00022989"/>
    </source>
</evidence>
<dbReference type="STRING" id="692275.M3CF68"/>
<comment type="similarity">
    <text evidence="3">Belongs to the glycosyltransferase 31 family. Beta3-Gal-T subfamily.</text>
</comment>
<dbReference type="GO" id="GO:0016020">
    <property type="term" value="C:membrane"/>
    <property type="evidence" value="ECO:0007669"/>
    <property type="project" value="UniProtKB-SubCell"/>
</dbReference>
<evidence type="ECO:0000256" key="4">
    <source>
        <dbReference type="ARBA" id="ARBA00012557"/>
    </source>
</evidence>
<keyword evidence="5" id="KW-0328">Glycosyltransferase</keyword>
<dbReference type="OMA" id="GECHITI"/>
<dbReference type="AlphaFoldDB" id="M3CF68"/>
<comment type="pathway">
    <text evidence="2">Protein modification; protein glycosylation.</text>
</comment>
<feature type="domain" description="Fringe-like glycosyltransferase" evidence="13">
    <location>
        <begin position="202"/>
        <end position="276"/>
    </location>
</feature>
<reference evidence="14 15" key="1">
    <citation type="journal article" date="2012" name="PLoS Pathog.">
        <title>Diverse lifestyles and strategies of plant pathogenesis encoded in the genomes of eighteen Dothideomycetes fungi.</title>
        <authorList>
            <person name="Ohm R.A."/>
            <person name="Feau N."/>
            <person name="Henrissat B."/>
            <person name="Schoch C.L."/>
            <person name="Horwitz B.A."/>
            <person name="Barry K.W."/>
            <person name="Condon B.J."/>
            <person name="Copeland A.C."/>
            <person name="Dhillon B."/>
            <person name="Glaser F."/>
            <person name="Hesse C.N."/>
            <person name="Kosti I."/>
            <person name="LaButti K."/>
            <person name="Lindquist E.A."/>
            <person name="Lucas S."/>
            <person name="Salamov A.A."/>
            <person name="Bradshaw R.E."/>
            <person name="Ciuffetti L."/>
            <person name="Hamelin R.C."/>
            <person name="Kema G.H.J."/>
            <person name="Lawrence C."/>
            <person name="Scott J.A."/>
            <person name="Spatafora J.W."/>
            <person name="Turgeon B.G."/>
            <person name="de Wit P.J.G.M."/>
            <person name="Zhong S."/>
            <person name="Goodwin S.B."/>
            <person name="Grigoriev I.V."/>
        </authorList>
    </citation>
    <scope>NUCLEOTIDE SEQUENCE [LARGE SCALE GENOMIC DNA]</scope>
    <source>
        <strain evidence="14 15">SO2202</strain>
    </source>
</reference>
<dbReference type="Gene3D" id="3.90.550.50">
    <property type="match status" value="1"/>
</dbReference>
<gene>
    <name evidence="14" type="ORF">SEPMUDRAFT_125632</name>
</gene>
<organism evidence="14 15">
    <name type="scientific">Sphaerulina musiva (strain SO2202)</name>
    <name type="common">Poplar stem canker fungus</name>
    <name type="synonym">Septoria musiva</name>
    <dbReference type="NCBI Taxonomy" id="692275"/>
    <lineage>
        <taxon>Eukaryota</taxon>
        <taxon>Fungi</taxon>
        <taxon>Dikarya</taxon>
        <taxon>Ascomycota</taxon>
        <taxon>Pezizomycotina</taxon>
        <taxon>Dothideomycetes</taxon>
        <taxon>Dothideomycetidae</taxon>
        <taxon>Mycosphaerellales</taxon>
        <taxon>Mycosphaerellaceae</taxon>
        <taxon>Sphaerulina</taxon>
    </lineage>
</organism>
<evidence type="ECO:0000256" key="1">
    <source>
        <dbReference type="ARBA" id="ARBA00004606"/>
    </source>
</evidence>
<evidence type="ECO:0000256" key="8">
    <source>
        <dbReference type="ARBA" id="ARBA00022741"/>
    </source>
</evidence>
<dbReference type="GeneID" id="27899139"/>
<evidence type="ECO:0000256" key="2">
    <source>
        <dbReference type="ARBA" id="ARBA00004922"/>
    </source>
</evidence>
<evidence type="ECO:0000313" key="14">
    <source>
        <dbReference type="EMBL" id="EMF12433.1"/>
    </source>
</evidence>
<evidence type="ECO:0000256" key="6">
    <source>
        <dbReference type="ARBA" id="ARBA00022679"/>
    </source>
</evidence>
<evidence type="ECO:0000256" key="11">
    <source>
        <dbReference type="ARBA" id="ARBA00023136"/>
    </source>
</evidence>
<accession>M3CF68</accession>
<dbReference type="GO" id="GO:0016263">
    <property type="term" value="F:glycoprotein-N-acetylgalactosamine 3-beta-galactosyltransferase activity"/>
    <property type="evidence" value="ECO:0007669"/>
    <property type="project" value="UniProtKB-EC"/>
</dbReference>
<proteinExistence type="inferred from homology"/>
<dbReference type="GO" id="GO:0000166">
    <property type="term" value="F:nucleotide binding"/>
    <property type="evidence" value="ECO:0007669"/>
    <property type="project" value="UniProtKB-KW"/>
</dbReference>
<keyword evidence="8" id="KW-0547">Nucleotide-binding</keyword>
<dbReference type="Pfam" id="PF02434">
    <property type="entry name" value="Fringe"/>
    <property type="match status" value="1"/>
</dbReference>
<keyword evidence="15" id="KW-1185">Reference proteome</keyword>
<comment type="subcellular location">
    <subcellularLocation>
        <location evidence="1">Membrane</location>
        <topology evidence="1">Single-pass type II membrane protein</topology>
    </subcellularLocation>
</comment>
<keyword evidence="10 12" id="KW-1133">Transmembrane helix</keyword>
<evidence type="ECO:0000259" key="13">
    <source>
        <dbReference type="Pfam" id="PF02434"/>
    </source>
</evidence>
<dbReference type="HOGENOM" id="CLU_022549_1_0_1"/>
<keyword evidence="11 12" id="KW-0472">Membrane</keyword>
<evidence type="ECO:0000256" key="9">
    <source>
        <dbReference type="ARBA" id="ARBA00022968"/>
    </source>
</evidence>
<evidence type="ECO:0000256" key="5">
    <source>
        <dbReference type="ARBA" id="ARBA00022676"/>
    </source>
</evidence>
<dbReference type="EC" id="2.4.1.122" evidence="4"/>
<feature type="transmembrane region" description="Helical" evidence="12">
    <location>
        <begin position="12"/>
        <end position="34"/>
    </location>
</feature>
<keyword evidence="9" id="KW-0735">Signal-anchor</keyword>
<sequence length="541" mass="61335">MVASSRGFPLPLSRWATLCVAAAFAIFILCGTWYSRSSTSLDTYTSRYHTPAATVDAHTEDKELLVDHRPVPVASSHDTVPTGETWDDCLHLPGAENILVLLKTGATAIYDRLPMHFESTFKCIPHYMIISDLEQTIGSVPVYDVLELVTQTTKENRSSFHLYNDIAFYHASGQDPSKLAGPDAWDLDKWKFLPMIHKAWSHSQTELHNTIDWFVMIEADTSLSWLNLIHFLRDKDPSEPHFIGSPAMLVADGSTFNHGGSGIIMSRTAIEKVETKRKNFTPEFEDSGETSIQAYDKYWEDHTDQVCCGDAVLAHAFADVGVHVTSARPMIQGESPLTIPWELPQPGNADSELWCKTPITWHHVKENQVDELYQFQQNWVEKVNGGSWKQTYLYKDIFEEMIYPNIENLGRDDREEWDNHAQWIKIEIDPKTRGIGVAGPNIPQLSGDDQATLDQITGAAVDSAENCRLACERRGAPHPWKVPDECVQWKWATGKCYLDFKIRLGEIMEHSKLGDGQDKWMSGWLKERVEKWKVKQGNCGR</sequence>
<dbReference type="InterPro" id="IPR003378">
    <property type="entry name" value="Fringe-like_glycosylTrfase"/>
</dbReference>
<dbReference type="InterPro" id="IPR026050">
    <property type="entry name" value="C1GALT1/C1GALT1_chp1"/>
</dbReference>
<dbReference type="PANTHER" id="PTHR23033:SF47">
    <property type="entry name" value="APPLE DOMAIN-CONTAINING PROTEIN-RELATED"/>
    <property type="match status" value="1"/>
</dbReference>
<dbReference type="Proteomes" id="UP000016931">
    <property type="component" value="Unassembled WGS sequence"/>
</dbReference>
<dbReference type="OrthoDB" id="414175at2759"/>
<evidence type="ECO:0000256" key="12">
    <source>
        <dbReference type="SAM" id="Phobius"/>
    </source>
</evidence>
<dbReference type="RefSeq" id="XP_016760554.1">
    <property type="nucleotide sequence ID" value="XM_016902002.1"/>
</dbReference>
<evidence type="ECO:0000256" key="3">
    <source>
        <dbReference type="ARBA" id="ARBA00006462"/>
    </source>
</evidence>
<dbReference type="PANTHER" id="PTHR23033">
    <property type="entry name" value="BETA1,3-GALACTOSYLTRANSFERASE"/>
    <property type="match status" value="1"/>
</dbReference>
<evidence type="ECO:0000256" key="7">
    <source>
        <dbReference type="ARBA" id="ARBA00022692"/>
    </source>
</evidence>
<keyword evidence="6" id="KW-0808">Transferase</keyword>
<keyword evidence="7 12" id="KW-0812">Transmembrane</keyword>
<dbReference type="EMBL" id="KB456264">
    <property type="protein sequence ID" value="EMF12433.1"/>
    <property type="molecule type" value="Genomic_DNA"/>
</dbReference>
<dbReference type="eggNOG" id="KOG2246">
    <property type="taxonomic scope" value="Eukaryota"/>
</dbReference>
<evidence type="ECO:0000313" key="15">
    <source>
        <dbReference type="Proteomes" id="UP000016931"/>
    </source>
</evidence>
<name>M3CF68_SPHMS</name>
<protein>
    <recommendedName>
        <fullName evidence="4">N-acetylgalactosaminide beta-1,3-galactosyltransferase</fullName>
        <ecNumber evidence="4">2.4.1.122</ecNumber>
    </recommendedName>
</protein>